<keyword evidence="5 6" id="KW-0472">Membrane</keyword>
<dbReference type="Proteomes" id="UP000230729">
    <property type="component" value="Unassembled WGS sequence"/>
</dbReference>
<evidence type="ECO:0000256" key="3">
    <source>
        <dbReference type="ARBA" id="ARBA00022692"/>
    </source>
</evidence>
<evidence type="ECO:0000259" key="7">
    <source>
        <dbReference type="Pfam" id="PF03772"/>
    </source>
</evidence>
<feature type="transmembrane region" description="Helical" evidence="6">
    <location>
        <begin position="398"/>
        <end position="424"/>
    </location>
</feature>
<dbReference type="Pfam" id="PF13567">
    <property type="entry name" value="DUF4131"/>
    <property type="match status" value="1"/>
</dbReference>
<feature type="transmembrane region" description="Helical" evidence="6">
    <location>
        <begin position="488"/>
        <end position="505"/>
    </location>
</feature>
<evidence type="ECO:0000256" key="4">
    <source>
        <dbReference type="ARBA" id="ARBA00022989"/>
    </source>
</evidence>
<comment type="subcellular location">
    <subcellularLocation>
        <location evidence="1">Cell membrane</location>
        <topology evidence="1">Multi-pass membrane protein</topology>
    </subcellularLocation>
</comment>
<evidence type="ECO:0000256" key="2">
    <source>
        <dbReference type="ARBA" id="ARBA00022475"/>
    </source>
</evidence>
<feature type="transmembrane region" description="Helical" evidence="6">
    <location>
        <begin position="259"/>
        <end position="281"/>
    </location>
</feature>
<evidence type="ECO:0000256" key="1">
    <source>
        <dbReference type="ARBA" id="ARBA00004651"/>
    </source>
</evidence>
<feature type="transmembrane region" description="Helical" evidence="6">
    <location>
        <begin position="356"/>
        <end position="377"/>
    </location>
</feature>
<accession>A0A2G9ZLM4</accession>
<evidence type="ECO:0000256" key="6">
    <source>
        <dbReference type="SAM" id="Phobius"/>
    </source>
</evidence>
<organism evidence="9 10">
    <name type="scientific">Candidatus Falkowbacteria bacterium CG23_combo_of_CG06-09_8_20_14_all_49_15</name>
    <dbReference type="NCBI Taxonomy" id="1974572"/>
    <lineage>
        <taxon>Bacteria</taxon>
        <taxon>Candidatus Falkowiibacteriota</taxon>
    </lineage>
</organism>
<dbReference type="PANTHER" id="PTHR30619">
    <property type="entry name" value="DNA INTERNALIZATION/COMPETENCE PROTEIN COMEC/REC2"/>
    <property type="match status" value="1"/>
</dbReference>
<dbReference type="InterPro" id="IPR004477">
    <property type="entry name" value="ComEC_N"/>
</dbReference>
<evidence type="ECO:0008006" key="11">
    <source>
        <dbReference type="Google" id="ProtNLM"/>
    </source>
</evidence>
<feature type="domain" description="DUF4131" evidence="8">
    <location>
        <begin position="48"/>
        <end position="191"/>
    </location>
</feature>
<name>A0A2G9ZLM4_9BACT</name>
<dbReference type="PANTHER" id="PTHR30619:SF1">
    <property type="entry name" value="RECOMBINATION PROTEIN 2"/>
    <property type="match status" value="1"/>
</dbReference>
<feature type="domain" description="ComEC/Rec2-related protein" evidence="7">
    <location>
        <begin position="235"/>
        <end position="505"/>
    </location>
</feature>
<keyword evidence="3 6" id="KW-0812">Transmembrane</keyword>
<dbReference type="EMBL" id="PCSD01000020">
    <property type="protein sequence ID" value="PIP34076.1"/>
    <property type="molecule type" value="Genomic_DNA"/>
</dbReference>
<dbReference type="InterPro" id="IPR025405">
    <property type="entry name" value="DUF4131"/>
</dbReference>
<feature type="transmembrane region" description="Helical" evidence="6">
    <location>
        <begin position="458"/>
        <end position="476"/>
    </location>
</feature>
<dbReference type="AlphaFoldDB" id="A0A2G9ZLM4"/>
<reference evidence="9 10" key="1">
    <citation type="submission" date="2017-09" db="EMBL/GenBank/DDBJ databases">
        <title>Depth-based differentiation of microbial function through sediment-hosted aquifers and enrichment of novel symbionts in the deep terrestrial subsurface.</title>
        <authorList>
            <person name="Probst A.J."/>
            <person name="Ladd B."/>
            <person name="Jarett J.K."/>
            <person name="Geller-Mcgrath D.E."/>
            <person name="Sieber C.M."/>
            <person name="Emerson J.B."/>
            <person name="Anantharaman K."/>
            <person name="Thomas B.C."/>
            <person name="Malmstrom R."/>
            <person name="Stieglmeier M."/>
            <person name="Klingl A."/>
            <person name="Woyke T."/>
            <person name="Ryan C.M."/>
            <person name="Banfield J.F."/>
        </authorList>
    </citation>
    <scope>NUCLEOTIDE SEQUENCE [LARGE SCALE GENOMIC DNA]</scope>
    <source>
        <strain evidence="9">CG23_combo_of_CG06-09_8_20_14_all_49_15</strain>
    </source>
</reference>
<evidence type="ECO:0000256" key="5">
    <source>
        <dbReference type="ARBA" id="ARBA00023136"/>
    </source>
</evidence>
<keyword evidence="4 6" id="KW-1133">Transmembrane helix</keyword>
<proteinExistence type="predicted"/>
<evidence type="ECO:0000313" key="10">
    <source>
        <dbReference type="Proteomes" id="UP000230729"/>
    </source>
</evidence>
<sequence>MSGLAKARYFPDFDRWPKARVFFCFCLSFIAGLAAAAFSWDYFHPQTSLVFLAAVLALAAGAAAGRKKFFVPALLAAAFFCGFWRLALANNASQAQSALLAKGQEIALTGVISGEPDQRQTHSQYTLGDLRLPQTKQTLPGKILVFADTYPLYQYGDQVLVSGLLAKPEPVGGFAYDRFLRRHGIWGLMYYPRLELAAIGQGVWFWEKIFSAKNRFRQAINIGLSGEAADLARAMLLGDKREIGAGLRTDLSRTGLSHLAAISGLHISLVATLAMSFLLALGCPRRWSFYSVTALLFFYILLVGLPASALRAGLMGFLALWASYLGRFGKLTNSLVLAAALLLMANPWLLRDDIGFQLSFSATLGLAWFYPLGRAAWQKLAAGRYFVRVRLAKAAAEAALVTLSAQTLAGPLVVHYFGILSLIAPLANVLVLWTLPFLMVSALVALVLGAFWPAAAPWFFLPARVCLDYLLLVVHWGARVPGAYQTVFPRPIWYAVYGLLMLWLWRRGRIFKSERGV</sequence>
<dbReference type="NCBIfam" id="TIGR00360">
    <property type="entry name" value="ComEC_N-term"/>
    <property type="match status" value="1"/>
</dbReference>
<dbReference type="Pfam" id="PF03772">
    <property type="entry name" value="Competence"/>
    <property type="match status" value="1"/>
</dbReference>
<evidence type="ECO:0000259" key="8">
    <source>
        <dbReference type="Pfam" id="PF13567"/>
    </source>
</evidence>
<feature type="transmembrane region" description="Helical" evidence="6">
    <location>
        <begin position="287"/>
        <end position="310"/>
    </location>
</feature>
<gene>
    <name evidence="9" type="ORF">COX22_00945</name>
</gene>
<dbReference type="GO" id="GO:0005886">
    <property type="term" value="C:plasma membrane"/>
    <property type="evidence" value="ECO:0007669"/>
    <property type="project" value="UniProtKB-SubCell"/>
</dbReference>
<feature type="transmembrane region" description="Helical" evidence="6">
    <location>
        <begin position="20"/>
        <end position="40"/>
    </location>
</feature>
<feature type="transmembrane region" description="Helical" evidence="6">
    <location>
        <begin position="430"/>
        <end position="451"/>
    </location>
</feature>
<evidence type="ECO:0000313" key="9">
    <source>
        <dbReference type="EMBL" id="PIP34076.1"/>
    </source>
</evidence>
<keyword evidence="2" id="KW-1003">Cell membrane</keyword>
<feature type="transmembrane region" description="Helical" evidence="6">
    <location>
        <begin position="70"/>
        <end position="88"/>
    </location>
</feature>
<feature type="transmembrane region" description="Helical" evidence="6">
    <location>
        <begin position="47"/>
        <end position="64"/>
    </location>
</feature>
<dbReference type="InterPro" id="IPR052159">
    <property type="entry name" value="Competence_DNA_uptake"/>
</dbReference>
<protein>
    <recommendedName>
        <fullName evidence="11">ComEC/Rec2-related protein domain-containing protein</fullName>
    </recommendedName>
</protein>
<comment type="caution">
    <text evidence="9">The sequence shown here is derived from an EMBL/GenBank/DDBJ whole genome shotgun (WGS) entry which is preliminary data.</text>
</comment>